<keyword evidence="1" id="KW-0812">Transmembrane</keyword>
<evidence type="ECO:0000256" key="1">
    <source>
        <dbReference type="SAM" id="Phobius"/>
    </source>
</evidence>
<keyword evidence="1" id="KW-1133">Transmembrane helix</keyword>
<organism evidence="3 4">
    <name type="scientific">Paratissierella segnis</name>
    <dbReference type="NCBI Taxonomy" id="2763679"/>
    <lineage>
        <taxon>Bacteria</taxon>
        <taxon>Bacillati</taxon>
        <taxon>Bacillota</taxon>
        <taxon>Tissierellia</taxon>
        <taxon>Tissierellales</taxon>
        <taxon>Tissierellaceae</taxon>
        <taxon>Paratissierella</taxon>
    </lineage>
</organism>
<sequence>MFKDKRFKYILIFSFILFTLSFSFGYLIMDNNIKKEENNISAREPIDKIDNKEDIQIVQEENIITPSTILEERVHYKVCDDIPTVEKRVPDEFVNMTRDELVGYLENNSPQVRLVSFSTERIILWSEKDQLCTNHFVIGEEDGKIAIFKIDEKGERVLDKVFSEYPINLLHPIDQDKLREGIRVDNEEDLSDIIENYIS</sequence>
<evidence type="ECO:0000313" key="3">
    <source>
        <dbReference type="EMBL" id="MBC8588696.1"/>
    </source>
</evidence>
<dbReference type="AlphaFoldDB" id="A0A926EW51"/>
<comment type="caution">
    <text evidence="3">The sequence shown here is derived from an EMBL/GenBank/DDBJ whole genome shotgun (WGS) entry which is preliminary data.</text>
</comment>
<gene>
    <name evidence="3" type="ORF">H8707_10700</name>
</gene>
<dbReference type="InterPro" id="IPR015050">
    <property type="entry name" value="BofC_C"/>
</dbReference>
<accession>A0A926EW51</accession>
<keyword evidence="1" id="KW-0472">Membrane</keyword>
<protein>
    <submittedName>
        <fullName evidence="3">BofC C-terminal domain-containing protein</fullName>
    </submittedName>
</protein>
<feature type="transmembrane region" description="Helical" evidence="1">
    <location>
        <begin position="7"/>
        <end position="29"/>
    </location>
</feature>
<feature type="domain" description="Bypass of forespore C C-terminal" evidence="2">
    <location>
        <begin position="138"/>
        <end position="197"/>
    </location>
</feature>
<keyword evidence="4" id="KW-1185">Reference proteome</keyword>
<reference evidence="3" key="1">
    <citation type="submission" date="2020-08" db="EMBL/GenBank/DDBJ databases">
        <title>Genome public.</title>
        <authorList>
            <person name="Liu C."/>
            <person name="Sun Q."/>
        </authorList>
    </citation>
    <scope>NUCLEOTIDE SEQUENCE</scope>
    <source>
        <strain evidence="3">BX21</strain>
    </source>
</reference>
<evidence type="ECO:0000313" key="4">
    <source>
        <dbReference type="Proteomes" id="UP000601171"/>
    </source>
</evidence>
<proteinExistence type="predicted"/>
<dbReference type="Proteomes" id="UP000601171">
    <property type="component" value="Unassembled WGS sequence"/>
</dbReference>
<name>A0A926EW51_9FIRM</name>
<dbReference type="Pfam" id="PF08955">
    <property type="entry name" value="BofC_C"/>
    <property type="match status" value="1"/>
</dbReference>
<dbReference type="EMBL" id="JACRTG010000025">
    <property type="protein sequence ID" value="MBC8588696.1"/>
    <property type="molecule type" value="Genomic_DNA"/>
</dbReference>
<evidence type="ECO:0000259" key="2">
    <source>
        <dbReference type="Pfam" id="PF08955"/>
    </source>
</evidence>
<dbReference type="RefSeq" id="WP_262430150.1">
    <property type="nucleotide sequence ID" value="NZ_JACRTG010000025.1"/>
</dbReference>